<dbReference type="Proteomes" id="UP001165122">
    <property type="component" value="Unassembled WGS sequence"/>
</dbReference>
<sequence>MVIGIVVYAGGAEIGGGSQQGKGKKLSKKSKGKEQLSGLSRASGSKKEGVGALSSTKGNVKVAGRGTSYKVKFGTVIAHVSVNFCTEAGLVCRGIVVPGEVPLAPATPAPAPVTPSSAPTLDISFMNVAALKAALDERGAKYGDKDKKAVLVKLLHAKLEEEEASPSETPESATPKSGNRERSEPNVKREKTKKIKSSEEIVDLT</sequence>
<feature type="compositionally biased region" description="Basic residues" evidence="1">
    <location>
        <begin position="22"/>
        <end position="31"/>
    </location>
</feature>
<comment type="caution">
    <text evidence="2">The sequence shown here is derived from an EMBL/GenBank/DDBJ whole genome shotgun (WGS) entry which is preliminary data.</text>
</comment>
<keyword evidence="3" id="KW-1185">Reference proteome</keyword>
<feature type="compositionally biased region" description="Basic and acidic residues" evidence="1">
    <location>
        <begin position="178"/>
        <end position="189"/>
    </location>
</feature>
<proteinExistence type="predicted"/>
<dbReference type="Gene3D" id="1.10.720.30">
    <property type="entry name" value="SAP domain"/>
    <property type="match status" value="1"/>
</dbReference>
<dbReference type="AlphaFoldDB" id="A0A9W6ZTB8"/>
<feature type="compositionally biased region" description="Low complexity" evidence="1">
    <location>
        <begin position="166"/>
        <end position="175"/>
    </location>
</feature>
<accession>A0A9W6ZTB8</accession>
<reference evidence="3" key="1">
    <citation type="journal article" date="2023" name="Commun. Biol.">
        <title>Genome analysis of Parmales, the sister group of diatoms, reveals the evolutionary specialization of diatoms from phago-mixotrophs to photoautotrophs.</title>
        <authorList>
            <person name="Ban H."/>
            <person name="Sato S."/>
            <person name="Yoshikawa S."/>
            <person name="Yamada K."/>
            <person name="Nakamura Y."/>
            <person name="Ichinomiya M."/>
            <person name="Sato N."/>
            <person name="Blanc-Mathieu R."/>
            <person name="Endo H."/>
            <person name="Kuwata A."/>
            <person name="Ogata H."/>
        </authorList>
    </citation>
    <scope>NUCLEOTIDE SEQUENCE [LARGE SCALE GENOMIC DNA]</scope>
    <source>
        <strain evidence="3">NIES 3700</strain>
    </source>
</reference>
<gene>
    <name evidence="2" type="ORF">TrLO_g15908</name>
</gene>
<organism evidence="2 3">
    <name type="scientific">Triparma laevis f. longispina</name>
    <dbReference type="NCBI Taxonomy" id="1714387"/>
    <lineage>
        <taxon>Eukaryota</taxon>
        <taxon>Sar</taxon>
        <taxon>Stramenopiles</taxon>
        <taxon>Ochrophyta</taxon>
        <taxon>Bolidophyceae</taxon>
        <taxon>Parmales</taxon>
        <taxon>Triparmaceae</taxon>
        <taxon>Triparma</taxon>
    </lineage>
</organism>
<evidence type="ECO:0008006" key="4">
    <source>
        <dbReference type="Google" id="ProtNLM"/>
    </source>
</evidence>
<feature type="region of interest" description="Disordered" evidence="1">
    <location>
        <begin position="16"/>
        <end position="51"/>
    </location>
</feature>
<protein>
    <recommendedName>
        <fullName evidence="4">SAP domain-containing protein</fullName>
    </recommendedName>
</protein>
<name>A0A9W6ZTB8_9STRA</name>
<evidence type="ECO:0000313" key="3">
    <source>
        <dbReference type="Proteomes" id="UP001165122"/>
    </source>
</evidence>
<evidence type="ECO:0000256" key="1">
    <source>
        <dbReference type="SAM" id="MobiDB-lite"/>
    </source>
</evidence>
<evidence type="ECO:0000313" key="2">
    <source>
        <dbReference type="EMBL" id="GMH60254.1"/>
    </source>
</evidence>
<dbReference type="EMBL" id="BRXW01000496">
    <property type="protein sequence ID" value="GMH60254.1"/>
    <property type="molecule type" value="Genomic_DNA"/>
</dbReference>
<feature type="region of interest" description="Disordered" evidence="1">
    <location>
        <begin position="159"/>
        <end position="205"/>
    </location>
</feature>
<dbReference type="InterPro" id="IPR036361">
    <property type="entry name" value="SAP_dom_sf"/>
</dbReference>